<dbReference type="GO" id="GO:0004673">
    <property type="term" value="F:protein histidine kinase activity"/>
    <property type="evidence" value="ECO:0007669"/>
    <property type="project" value="UniProtKB-EC"/>
</dbReference>
<evidence type="ECO:0000259" key="8">
    <source>
        <dbReference type="PROSITE" id="PS50113"/>
    </source>
</evidence>
<dbReference type="KEGG" id="hsf:HLASA_0781"/>
<dbReference type="InterPro" id="IPR004358">
    <property type="entry name" value="Sig_transdc_His_kin-like_C"/>
</dbReference>
<organism evidence="9 12">
    <name type="scientific">Halanaeroarchaeum sulfurireducens</name>
    <dbReference type="NCBI Taxonomy" id="1604004"/>
    <lineage>
        <taxon>Archaea</taxon>
        <taxon>Methanobacteriati</taxon>
        <taxon>Methanobacteriota</taxon>
        <taxon>Stenosarchaea group</taxon>
        <taxon>Halobacteria</taxon>
        <taxon>Halobacteriales</taxon>
        <taxon>Halobacteriaceae</taxon>
        <taxon>Halanaeroarchaeum</taxon>
    </lineage>
</organism>
<dbReference type="InterPro" id="IPR036890">
    <property type="entry name" value="HATPase_C_sf"/>
</dbReference>
<feature type="domain" description="Histidine kinase" evidence="6">
    <location>
        <begin position="388"/>
        <end position="593"/>
    </location>
</feature>
<dbReference type="Proteomes" id="UP000069906">
    <property type="component" value="Chromosome"/>
</dbReference>
<dbReference type="InterPro" id="IPR000014">
    <property type="entry name" value="PAS"/>
</dbReference>
<evidence type="ECO:0000256" key="3">
    <source>
        <dbReference type="ARBA" id="ARBA00022553"/>
    </source>
</evidence>
<dbReference type="InterPro" id="IPR035965">
    <property type="entry name" value="PAS-like_dom_sf"/>
</dbReference>
<dbReference type="Gene3D" id="3.30.450.20">
    <property type="entry name" value="PAS domain"/>
    <property type="match status" value="3"/>
</dbReference>
<dbReference type="InterPro" id="IPR013655">
    <property type="entry name" value="PAS_fold_3"/>
</dbReference>
<evidence type="ECO:0000313" key="9">
    <source>
        <dbReference type="EMBL" id="AKH97279.1"/>
    </source>
</evidence>
<dbReference type="InterPro" id="IPR052162">
    <property type="entry name" value="Sensor_kinase/Photoreceptor"/>
</dbReference>
<evidence type="ECO:0000313" key="10">
    <source>
        <dbReference type="EMBL" id="ALG81681.1"/>
    </source>
</evidence>
<dbReference type="PANTHER" id="PTHR43304:SF1">
    <property type="entry name" value="PAC DOMAIN-CONTAINING PROTEIN"/>
    <property type="match status" value="1"/>
</dbReference>
<gene>
    <name evidence="10" type="ORF">HLASA_0781</name>
    <name evidence="9" type="ORF">HLASF_0784</name>
</gene>
<dbReference type="PANTHER" id="PTHR43304">
    <property type="entry name" value="PHYTOCHROME-LIKE PROTEIN CPH1"/>
    <property type="match status" value="1"/>
</dbReference>
<dbReference type="EMBL" id="CP011564">
    <property type="protein sequence ID" value="ALG81681.1"/>
    <property type="molecule type" value="Genomic_DNA"/>
</dbReference>
<dbReference type="Pfam" id="PF08448">
    <property type="entry name" value="PAS_4"/>
    <property type="match status" value="1"/>
</dbReference>
<evidence type="ECO:0000313" key="11">
    <source>
        <dbReference type="Proteomes" id="UP000060390"/>
    </source>
</evidence>
<dbReference type="CDD" id="cd00130">
    <property type="entry name" value="PAS"/>
    <property type="match status" value="3"/>
</dbReference>
<dbReference type="InterPro" id="IPR001610">
    <property type="entry name" value="PAC"/>
</dbReference>
<dbReference type="PROSITE" id="PS50113">
    <property type="entry name" value="PAC"/>
    <property type="match status" value="3"/>
</dbReference>
<dbReference type="Pfam" id="PF13426">
    <property type="entry name" value="PAS_9"/>
    <property type="match status" value="1"/>
</dbReference>
<sequence length="593" mass="65846">MGAPDFEFRADLLDQSNEIVLVLDPDTGEIVYGNATAMDVLGYDEEDLLGTSITTVTGFDDVESWAEHLPQDEDADHRGENEFVRSDGERIPVEASVSRTTRDGEDYIVVLVRDITERKERESELRRQKERFEQLFETAGTIMVVLDEEGFIERINDRGSKRLGYERGELVGEHWFETVVPDDVEPEVQSIFEGITTGERGGVDGHTNYVETKDGTRRFVQWHNTPIHEGDEVVGILSSGIDITERKRNEDELERYESFVKSAKDVILSIDDDGFFSYVSPASNSVLGYDPDDLRGTSALDYVHPEEKSEAESGLRSTVDGDGDDVTREFRFQRSDGTWIWVEAICTGCRGGGSDDVGIAILRDITERKEYERELAHQRDALEVLNEVVRHDIRNQLQLVTAYAGMLEGDLEGENQEYAATIRESGQNAIEVTRTARDLAATMIADERVASISLRHAVESPLEQVRSAYSDAVFVVDGAIPDVAVAADEMLESVFRNLLQNAVQHNDKAVPRVEISATVDDVATVHVADNGPGVREDMKDDVFGAGETGLKSDSTGLGLYLVNTLVDRYGGTVHVRDNDPDGAIFDIELPLAE</sequence>
<feature type="domain" description="PAC" evidence="8">
    <location>
        <begin position="77"/>
        <end position="127"/>
    </location>
</feature>
<keyword evidence="12" id="KW-1185">Reference proteome</keyword>
<dbReference type="Pfam" id="PF08447">
    <property type="entry name" value="PAS_3"/>
    <property type="match status" value="1"/>
</dbReference>
<dbReference type="NCBIfam" id="TIGR00229">
    <property type="entry name" value="sensory_box"/>
    <property type="match status" value="3"/>
</dbReference>
<dbReference type="OrthoDB" id="3369at2157"/>
<dbReference type="RefSeq" id="WP_050048064.1">
    <property type="nucleotide sequence ID" value="NZ_CP008874.1"/>
</dbReference>
<feature type="domain" description="PAC" evidence="8">
    <location>
        <begin position="203"/>
        <end position="255"/>
    </location>
</feature>
<proteinExistence type="predicted"/>
<dbReference type="HOGENOM" id="CLU_000445_114_58_2"/>
<evidence type="ECO:0000259" key="7">
    <source>
        <dbReference type="PROSITE" id="PS50112"/>
    </source>
</evidence>
<dbReference type="EC" id="2.7.13.3" evidence="2"/>
<dbReference type="SMART" id="SM00086">
    <property type="entry name" value="PAC"/>
    <property type="match status" value="3"/>
</dbReference>
<dbReference type="SUPFAM" id="SSF55785">
    <property type="entry name" value="PYP-like sensor domain (PAS domain)"/>
    <property type="match status" value="3"/>
</dbReference>
<dbReference type="STRING" id="1604004.HLASA_0781"/>
<dbReference type="PROSITE" id="PS50109">
    <property type="entry name" value="HIS_KIN"/>
    <property type="match status" value="1"/>
</dbReference>
<dbReference type="KEGG" id="hsu:HLASF_0784"/>
<dbReference type="Gene3D" id="3.30.565.10">
    <property type="entry name" value="Histidine kinase-like ATPase, C-terminal domain"/>
    <property type="match status" value="1"/>
</dbReference>
<dbReference type="AlphaFoldDB" id="A0A0F7PCD1"/>
<dbReference type="InterPro" id="IPR003594">
    <property type="entry name" value="HATPase_dom"/>
</dbReference>
<feature type="domain" description="PAC" evidence="8">
    <location>
        <begin position="326"/>
        <end position="377"/>
    </location>
</feature>
<protein>
    <recommendedName>
        <fullName evidence="2">histidine kinase</fullName>
        <ecNumber evidence="2">2.7.13.3</ecNumber>
    </recommendedName>
</protein>
<evidence type="ECO:0000256" key="4">
    <source>
        <dbReference type="ARBA" id="ARBA00022679"/>
    </source>
</evidence>
<dbReference type="SMART" id="SM00387">
    <property type="entry name" value="HATPase_c"/>
    <property type="match status" value="1"/>
</dbReference>
<dbReference type="InterPro" id="IPR013656">
    <property type="entry name" value="PAS_4"/>
</dbReference>
<evidence type="ECO:0000256" key="5">
    <source>
        <dbReference type="ARBA" id="ARBA00022777"/>
    </source>
</evidence>
<accession>A0A0F7PCD1</accession>
<reference evidence="10 11" key="3">
    <citation type="journal article" date="2016" name="Stand. Genomic Sci.">
        <title>Complete genome sequence of 'Halanaeroarchaeum sulfurireducens' M27-SA2, a sulfur-reducing and acetate-oxidizing haloarchaeon from the deep-sea hypersaline anoxic lake Medee.</title>
        <authorList>
            <person name="Messina E."/>
            <person name="Sorokin D.Y."/>
            <person name="Kublanov I.V."/>
            <person name="Toshchakov S."/>
            <person name="Lopatina A."/>
            <person name="Arcadi E."/>
            <person name="Smedile F."/>
            <person name="La Spada G."/>
            <person name="La Cono V."/>
            <person name="Yakimov M.M."/>
        </authorList>
    </citation>
    <scope>NUCLEOTIDE SEQUENCE [LARGE SCALE GENOMIC DNA]</scope>
    <source>
        <strain evidence="10 11">M27-SA2</strain>
    </source>
</reference>
<feature type="domain" description="PAS" evidence="7">
    <location>
        <begin position="128"/>
        <end position="198"/>
    </location>
</feature>
<evidence type="ECO:0000259" key="6">
    <source>
        <dbReference type="PROSITE" id="PS50109"/>
    </source>
</evidence>
<dbReference type="Proteomes" id="UP000060390">
    <property type="component" value="Chromosome"/>
</dbReference>
<feature type="domain" description="PAS" evidence="7">
    <location>
        <begin position="5"/>
        <end position="52"/>
    </location>
</feature>
<reference evidence="11" key="2">
    <citation type="submission" date="2015-05" db="EMBL/GenBank/DDBJ databases">
        <title>Complete genome sequence of Halanaeroarchaeum sulfurireducens type strain M27-SA2, a sulfate-reducer haloarchaeon from marine anoxic lake Medee.</title>
        <authorList>
            <person name="Messina E."/>
            <person name="Kublanov I.V."/>
            <person name="Toshchakov S."/>
            <person name="Arcadi E."/>
            <person name="La Spada G."/>
            <person name="La Cono V."/>
            <person name="Yakimov M.M."/>
        </authorList>
    </citation>
    <scope>NUCLEOTIDE SEQUENCE [LARGE SCALE GENOMIC DNA]</scope>
    <source>
        <strain evidence="11">M27-SA2</strain>
    </source>
</reference>
<reference evidence="9 12" key="1">
    <citation type="journal article" date="2015" name="ISME J.">
        <title>Elemental sulfur and acetate can support life of a novel strictly anaerobic haloarchaeon.</title>
        <authorList>
            <person name="Sorokin D.Y."/>
            <person name="Kublanov I.V."/>
            <person name="Gavrilov S.N."/>
            <person name="Rojo D."/>
            <person name="Roman P."/>
            <person name="Golyshin P.N."/>
            <person name="Slepak V.Z."/>
            <person name="Smedile F."/>
            <person name="Ferrer M."/>
            <person name="Messina E."/>
            <person name="La Cono V."/>
            <person name="Yakimov M.M."/>
        </authorList>
    </citation>
    <scope>NUCLEOTIDE SEQUENCE [LARGE SCALE GENOMIC DNA]</scope>
    <source>
        <strain evidence="9 12">HSR2</strain>
    </source>
</reference>
<dbReference type="Pfam" id="PF02518">
    <property type="entry name" value="HATPase_c"/>
    <property type="match status" value="1"/>
</dbReference>
<keyword evidence="4" id="KW-0808">Transferase</keyword>
<evidence type="ECO:0000313" key="12">
    <source>
        <dbReference type="Proteomes" id="UP000069906"/>
    </source>
</evidence>
<dbReference type="SUPFAM" id="SSF55874">
    <property type="entry name" value="ATPase domain of HSP90 chaperone/DNA topoisomerase II/histidine kinase"/>
    <property type="match status" value="1"/>
</dbReference>
<dbReference type="PROSITE" id="PS50112">
    <property type="entry name" value="PAS"/>
    <property type="match status" value="3"/>
</dbReference>
<dbReference type="InterPro" id="IPR005467">
    <property type="entry name" value="His_kinase_dom"/>
</dbReference>
<dbReference type="EMBL" id="CP008874">
    <property type="protein sequence ID" value="AKH97279.1"/>
    <property type="molecule type" value="Genomic_DNA"/>
</dbReference>
<feature type="domain" description="PAS" evidence="7">
    <location>
        <begin position="252"/>
        <end position="322"/>
    </location>
</feature>
<dbReference type="InterPro" id="IPR000700">
    <property type="entry name" value="PAS-assoc_C"/>
</dbReference>
<dbReference type="SMART" id="SM00091">
    <property type="entry name" value="PAS"/>
    <property type="match status" value="3"/>
</dbReference>
<name>A0A0F7PCD1_9EURY</name>
<evidence type="ECO:0000256" key="1">
    <source>
        <dbReference type="ARBA" id="ARBA00000085"/>
    </source>
</evidence>
<comment type="catalytic activity">
    <reaction evidence="1">
        <text>ATP + protein L-histidine = ADP + protein N-phospho-L-histidine.</text>
        <dbReference type="EC" id="2.7.13.3"/>
    </reaction>
</comment>
<dbReference type="GeneID" id="26010144"/>
<dbReference type="PRINTS" id="PR00344">
    <property type="entry name" value="BCTRLSENSOR"/>
</dbReference>
<evidence type="ECO:0000256" key="2">
    <source>
        <dbReference type="ARBA" id="ARBA00012438"/>
    </source>
</evidence>
<keyword evidence="5 9" id="KW-0418">Kinase</keyword>
<keyword evidence="3" id="KW-0597">Phosphoprotein</keyword>